<dbReference type="Pfam" id="PF04350">
    <property type="entry name" value="PilO"/>
    <property type="match status" value="1"/>
</dbReference>
<organism evidence="3 4">
    <name type="scientific">Microvenator marinus</name>
    <dbReference type="NCBI Taxonomy" id="2600177"/>
    <lineage>
        <taxon>Bacteria</taxon>
        <taxon>Deltaproteobacteria</taxon>
        <taxon>Bradymonadales</taxon>
        <taxon>Microvenatoraceae</taxon>
        <taxon>Microvenator</taxon>
    </lineage>
</organism>
<evidence type="ECO:0008006" key="5">
    <source>
        <dbReference type="Google" id="ProtNLM"/>
    </source>
</evidence>
<dbReference type="InterPro" id="IPR007445">
    <property type="entry name" value="PilO"/>
</dbReference>
<accession>A0A5B8XN66</accession>
<protein>
    <recommendedName>
        <fullName evidence="5">Pilus assembly protein PilO</fullName>
    </recommendedName>
</protein>
<dbReference type="EMBL" id="CP042467">
    <property type="protein sequence ID" value="QED27282.1"/>
    <property type="molecule type" value="Genomic_DNA"/>
</dbReference>
<feature type="coiled-coil region" evidence="1">
    <location>
        <begin position="43"/>
        <end position="87"/>
    </location>
</feature>
<evidence type="ECO:0000256" key="2">
    <source>
        <dbReference type="SAM" id="Phobius"/>
    </source>
</evidence>
<dbReference type="AlphaFoldDB" id="A0A5B8XN66"/>
<evidence type="ECO:0000256" key="1">
    <source>
        <dbReference type="SAM" id="Coils"/>
    </source>
</evidence>
<dbReference type="PANTHER" id="PTHR39555:SF1">
    <property type="entry name" value="TYPE IV PILUS INNER MEMBRANE COMPONENT PILO"/>
    <property type="match status" value="1"/>
</dbReference>
<keyword evidence="2" id="KW-1133">Transmembrane helix</keyword>
<dbReference type="KEGG" id="bbae:FRD01_08505"/>
<keyword evidence="1" id="KW-0175">Coiled coil</keyword>
<keyword evidence="2" id="KW-0812">Transmembrane</keyword>
<dbReference type="OrthoDB" id="5502253at2"/>
<dbReference type="GO" id="GO:0043107">
    <property type="term" value="P:type IV pilus-dependent motility"/>
    <property type="evidence" value="ECO:0007669"/>
    <property type="project" value="InterPro"/>
</dbReference>
<keyword evidence="4" id="KW-1185">Reference proteome</keyword>
<keyword evidence="2" id="KW-0472">Membrane</keyword>
<evidence type="ECO:0000313" key="3">
    <source>
        <dbReference type="EMBL" id="QED27282.1"/>
    </source>
</evidence>
<reference evidence="3 4" key="1">
    <citation type="submission" date="2019-08" db="EMBL/GenBank/DDBJ databases">
        <authorList>
            <person name="Liang Q."/>
        </authorList>
    </citation>
    <scope>NUCLEOTIDE SEQUENCE [LARGE SCALE GENOMIC DNA]</scope>
    <source>
        <strain evidence="3 4">V1718</strain>
    </source>
</reference>
<dbReference type="RefSeq" id="WP_146958967.1">
    <property type="nucleotide sequence ID" value="NZ_CP042467.1"/>
</dbReference>
<proteinExistence type="predicted"/>
<dbReference type="PANTHER" id="PTHR39555">
    <property type="entry name" value="FIMBRIAL ASSEMBLY PROTEIN PILO-LIKE PROTEIN-RELATED"/>
    <property type="match status" value="1"/>
</dbReference>
<dbReference type="InterPro" id="IPR014717">
    <property type="entry name" value="Transl_elong_EF1B/ribsomal_bS6"/>
</dbReference>
<gene>
    <name evidence="3" type="ORF">FRD01_08505</name>
</gene>
<sequence>MNNLFEKYNGLPVAQRIIIPLILMVVIGAGFWFLLIDPVRQDIDKQRQQLTEIDREKGRLEQLKKNRAVVLAQLEKLKRQLLIAQEKLPQDAEIPSLLQRIHNQAKTAGLEIMIFKRLPERPQQFYVEIPVEMELSGTYDELANFLYYIGRMTRIVNMKDLSMVRVGQGMASDGELKIKTRGTTFRYAKPNEG</sequence>
<dbReference type="Gene3D" id="3.30.70.60">
    <property type="match status" value="1"/>
</dbReference>
<feature type="transmembrane region" description="Helical" evidence="2">
    <location>
        <begin position="17"/>
        <end position="36"/>
    </location>
</feature>
<dbReference type="GO" id="GO:0043683">
    <property type="term" value="P:type IV pilus assembly"/>
    <property type="evidence" value="ECO:0007669"/>
    <property type="project" value="InterPro"/>
</dbReference>
<evidence type="ECO:0000313" key="4">
    <source>
        <dbReference type="Proteomes" id="UP000321595"/>
    </source>
</evidence>
<dbReference type="Proteomes" id="UP000321595">
    <property type="component" value="Chromosome"/>
</dbReference>
<name>A0A5B8XN66_9DELT</name>